<feature type="compositionally biased region" description="Polar residues" evidence="34">
    <location>
        <begin position="28"/>
        <end position="46"/>
    </location>
</feature>
<evidence type="ECO:0000256" key="11">
    <source>
        <dbReference type="ARBA" id="ARBA00022490"/>
    </source>
</evidence>
<dbReference type="CDD" id="cd14072">
    <property type="entry name" value="STKc_MARK"/>
    <property type="match status" value="1"/>
</dbReference>
<comment type="cofactor">
    <cofactor evidence="1">
        <name>Mg(2+)</name>
        <dbReference type="ChEBI" id="CHEBI:18420"/>
    </cofactor>
</comment>
<evidence type="ECO:0000256" key="16">
    <source>
        <dbReference type="ARBA" id="ARBA00022723"/>
    </source>
</evidence>
<evidence type="ECO:0000256" key="32">
    <source>
        <dbReference type="ARBA" id="ARBA00083985"/>
    </source>
</evidence>
<feature type="region of interest" description="Disordered" evidence="34">
    <location>
        <begin position="372"/>
        <end position="534"/>
    </location>
</feature>
<evidence type="ECO:0000256" key="7">
    <source>
        <dbReference type="ARBA" id="ARBA00012407"/>
    </source>
</evidence>
<organism evidence="38 39">
    <name type="scientific">Eublepharis macularius</name>
    <name type="common">Leopard gecko</name>
    <name type="synonym">Cyrtodactylus macularius</name>
    <dbReference type="NCBI Taxonomy" id="481883"/>
    <lineage>
        <taxon>Eukaryota</taxon>
        <taxon>Metazoa</taxon>
        <taxon>Chordata</taxon>
        <taxon>Craniata</taxon>
        <taxon>Vertebrata</taxon>
        <taxon>Euteleostomi</taxon>
        <taxon>Lepidosauria</taxon>
        <taxon>Squamata</taxon>
        <taxon>Bifurcata</taxon>
        <taxon>Gekkota</taxon>
        <taxon>Eublepharidae</taxon>
        <taxon>Eublepharinae</taxon>
        <taxon>Eublepharis</taxon>
    </lineage>
</organism>
<dbReference type="InterPro" id="IPR001772">
    <property type="entry name" value="KA1_dom"/>
</dbReference>
<dbReference type="GO" id="GO:0030154">
    <property type="term" value="P:cell differentiation"/>
    <property type="evidence" value="ECO:0007669"/>
    <property type="project" value="UniProtKB-KW"/>
</dbReference>
<comment type="subcellular location">
    <subcellularLocation>
        <location evidence="5">Cell projection</location>
        <location evidence="5">Dendrite</location>
    </subcellularLocation>
    <subcellularLocation>
        <location evidence="4">Cytoplasm</location>
        <location evidence="4">Cytoskeleton</location>
    </subcellularLocation>
    <subcellularLocation>
        <location evidence="3">Endomembrane system</location>
        <topology evidence="3">Peripheral membrane protein</topology>
    </subcellularLocation>
    <subcellularLocation>
        <location evidence="2">Lateral cell membrane</location>
    </subcellularLocation>
</comment>
<dbReference type="CDD" id="cd14406">
    <property type="entry name" value="UBA_MARK2"/>
    <property type="match status" value="1"/>
</dbReference>
<evidence type="ECO:0000256" key="17">
    <source>
        <dbReference type="ARBA" id="ARBA00022741"/>
    </source>
</evidence>
<dbReference type="EC" id="2.7.11.1" evidence="8"/>
<evidence type="ECO:0000256" key="1">
    <source>
        <dbReference type="ARBA" id="ARBA00001946"/>
    </source>
</evidence>
<dbReference type="GeneID" id="129338851"/>
<dbReference type="InterPro" id="IPR049508">
    <property type="entry name" value="MARK1-4_cat"/>
</dbReference>
<dbReference type="Pfam" id="PF02149">
    <property type="entry name" value="KA1"/>
    <property type="match status" value="1"/>
</dbReference>
<protein>
    <recommendedName>
        <fullName evidence="30">Serine/threonine-protein kinase MARK2</fullName>
        <ecNumber evidence="8">2.7.11.1</ecNumber>
        <ecNumber evidence="7">2.7.11.26</ecNumber>
    </recommendedName>
    <alternativeName>
        <fullName evidence="31">ELKL motif kinase 1</fullName>
    </alternativeName>
    <alternativeName>
        <fullName evidence="32">MAP/microtubule affinity-regulating kinase 2</fullName>
    </alternativeName>
</protein>
<keyword evidence="16" id="KW-0479">Metal-binding</keyword>
<dbReference type="Pfam" id="PF00627">
    <property type="entry name" value="UBA"/>
    <property type="match status" value="1"/>
</dbReference>
<dbReference type="SUPFAM" id="SSF103243">
    <property type="entry name" value="KA1-like"/>
    <property type="match status" value="1"/>
</dbReference>
<evidence type="ECO:0000256" key="25">
    <source>
        <dbReference type="ARBA" id="ARBA00023273"/>
    </source>
</evidence>
<keyword evidence="12" id="KW-0723">Serine/threonine-protein kinase</keyword>
<dbReference type="FunFam" id="3.30.310.80:FF:000001">
    <property type="entry name" value="Non-specific serine/threonine protein kinase"/>
    <property type="match status" value="1"/>
</dbReference>
<evidence type="ECO:0000256" key="15">
    <source>
        <dbReference type="ARBA" id="ARBA00022687"/>
    </source>
</evidence>
<dbReference type="PROSITE" id="PS50030">
    <property type="entry name" value="UBA"/>
    <property type="match status" value="1"/>
</dbReference>
<dbReference type="InterPro" id="IPR008271">
    <property type="entry name" value="Ser/Thr_kinase_AS"/>
</dbReference>
<comment type="catalytic activity">
    <reaction evidence="29">
        <text>L-threonyl-[tau protein] + ATP = O-phospho-L-threonyl-[tau protein] + ADP + H(+)</text>
        <dbReference type="Rhea" id="RHEA:53904"/>
        <dbReference type="Rhea" id="RHEA-COMP:13703"/>
        <dbReference type="Rhea" id="RHEA-COMP:13704"/>
        <dbReference type="ChEBI" id="CHEBI:15378"/>
        <dbReference type="ChEBI" id="CHEBI:30013"/>
        <dbReference type="ChEBI" id="CHEBI:30616"/>
        <dbReference type="ChEBI" id="CHEBI:61977"/>
        <dbReference type="ChEBI" id="CHEBI:456216"/>
        <dbReference type="EC" id="2.7.11.26"/>
    </reaction>
</comment>
<feature type="region of interest" description="Disordered" evidence="34">
    <location>
        <begin position="552"/>
        <end position="573"/>
    </location>
</feature>
<dbReference type="InterPro" id="IPR017441">
    <property type="entry name" value="Protein_kinase_ATP_BS"/>
</dbReference>
<evidence type="ECO:0000256" key="12">
    <source>
        <dbReference type="ARBA" id="ARBA00022527"/>
    </source>
</evidence>
<evidence type="ECO:0000256" key="2">
    <source>
        <dbReference type="ARBA" id="ARBA00004124"/>
    </source>
</evidence>
<dbReference type="FunFam" id="1.10.510.10:FF:001032">
    <property type="entry name" value="KP78b, isoform A"/>
    <property type="match status" value="1"/>
</dbReference>
<feature type="domain" description="Protein kinase" evidence="35">
    <location>
        <begin position="54"/>
        <end position="305"/>
    </location>
</feature>
<keyword evidence="17 33" id="KW-0547">Nucleotide-binding</keyword>
<evidence type="ECO:0000256" key="24">
    <source>
        <dbReference type="ARBA" id="ARBA00023212"/>
    </source>
</evidence>
<dbReference type="Gene3D" id="1.10.510.10">
    <property type="entry name" value="Transferase(Phosphotransferase) domain 1"/>
    <property type="match status" value="1"/>
</dbReference>
<dbReference type="GO" id="GO:0035556">
    <property type="term" value="P:intracellular signal transduction"/>
    <property type="evidence" value="ECO:0007669"/>
    <property type="project" value="TreeGrafter"/>
</dbReference>
<evidence type="ECO:0000256" key="4">
    <source>
        <dbReference type="ARBA" id="ARBA00004245"/>
    </source>
</evidence>
<dbReference type="InterPro" id="IPR000719">
    <property type="entry name" value="Prot_kinase_dom"/>
</dbReference>
<name>A0AA97K3Z6_EUBMA</name>
<evidence type="ECO:0000256" key="22">
    <source>
        <dbReference type="ARBA" id="ARBA00023121"/>
    </source>
</evidence>
<evidence type="ECO:0000259" key="36">
    <source>
        <dbReference type="PROSITE" id="PS50030"/>
    </source>
</evidence>
<dbReference type="Gene3D" id="3.30.200.20">
    <property type="entry name" value="Phosphorylase Kinase, domain 1"/>
    <property type="match status" value="1"/>
</dbReference>
<dbReference type="GO" id="GO:0012505">
    <property type="term" value="C:endomembrane system"/>
    <property type="evidence" value="ECO:0007669"/>
    <property type="project" value="UniProtKB-SubCell"/>
</dbReference>
<dbReference type="PROSITE" id="PS00107">
    <property type="entry name" value="PROTEIN_KINASE_ATP"/>
    <property type="match status" value="1"/>
</dbReference>
<evidence type="ECO:0000256" key="27">
    <source>
        <dbReference type="ARBA" id="ARBA00048291"/>
    </source>
</evidence>
<dbReference type="PROSITE" id="PS00108">
    <property type="entry name" value="PROTEIN_KINASE_ST"/>
    <property type="match status" value="1"/>
</dbReference>
<evidence type="ECO:0000313" key="39">
    <source>
        <dbReference type="RefSeq" id="XP_054849375.1"/>
    </source>
</evidence>
<evidence type="ECO:0000256" key="5">
    <source>
        <dbReference type="ARBA" id="ARBA00004279"/>
    </source>
</evidence>
<feature type="region of interest" description="Disordered" evidence="34">
    <location>
        <begin position="602"/>
        <end position="628"/>
    </location>
</feature>
<dbReference type="PANTHER" id="PTHR24346:SF56">
    <property type="entry name" value="SERINE_THREONINE-PROTEIN KINASE MARK2"/>
    <property type="match status" value="1"/>
</dbReference>
<evidence type="ECO:0000313" key="38">
    <source>
        <dbReference type="Proteomes" id="UP001190640"/>
    </source>
</evidence>
<evidence type="ECO:0000256" key="30">
    <source>
        <dbReference type="ARBA" id="ARBA00070360"/>
    </source>
</evidence>
<feature type="region of interest" description="Disordered" evidence="34">
    <location>
        <begin position="1"/>
        <end position="47"/>
    </location>
</feature>
<dbReference type="GO" id="GO:0050321">
    <property type="term" value="F:tau-protein kinase activity"/>
    <property type="evidence" value="ECO:0007669"/>
    <property type="project" value="UniProtKB-EC"/>
</dbReference>
<accession>A0AA97K3Z6</accession>
<dbReference type="PROSITE" id="PS50032">
    <property type="entry name" value="KA1"/>
    <property type="match status" value="1"/>
</dbReference>
<dbReference type="Gene3D" id="3.30.310.80">
    <property type="entry name" value="Kinase associated domain 1, KA1"/>
    <property type="match status" value="1"/>
</dbReference>
<dbReference type="SMART" id="SM00165">
    <property type="entry name" value="UBA"/>
    <property type="match status" value="1"/>
</dbReference>
<feature type="compositionally biased region" description="Basic and acidic residues" evidence="34">
    <location>
        <begin position="618"/>
        <end position="628"/>
    </location>
</feature>
<dbReference type="Proteomes" id="UP001190640">
    <property type="component" value="Chromosome 1"/>
</dbReference>
<keyword evidence="19" id="KW-0221">Differentiation</keyword>
<evidence type="ECO:0000256" key="8">
    <source>
        <dbReference type="ARBA" id="ARBA00012513"/>
    </source>
</evidence>
<dbReference type="GO" id="GO:0016055">
    <property type="term" value="P:Wnt signaling pathway"/>
    <property type="evidence" value="ECO:0007669"/>
    <property type="project" value="UniProtKB-KW"/>
</dbReference>
<comment type="catalytic activity">
    <reaction evidence="28">
        <text>L-seryl-[protein] + ATP = O-phospho-L-seryl-[protein] + ADP + H(+)</text>
        <dbReference type="Rhea" id="RHEA:17989"/>
        <dbReference type="Rhea" id="RHEA-COMP:9863"/>
        <dbReference type="Rhea" id="RHEA-COMP:11604"/>
        <dbReference type="ChEBI" id="CHEBI:15378"/>
        <dbReference type="ChEBI" id="CHEBI:29999"/>
        <dbReference type="ChEBI" id="CHEBI:30616"/>
        <dbReference type="ChEBI" id="CHEBI:83421"/>
        <dbReference type="ChEBI" id="CHEBI:456216"/>
        <dbReference type="EC" id="2.7.11.1"/>
    </reaction>
</comment>
<keyword evidence="23" id="KW-0472">Membrane</keyword>
<evidence type="ECO:0000256" key="14">
    <source>
        <dbReference type="ARBA" id="ARBA00022679"/>
    </source>
</evidence>
<proteinExistence type="inferred from homology"/>
<dbReference type="Gene3D" id="1.10.8.10">
    <property type="entry name" value="DNA helicase RuvA subunit, C-terminal domain"/>
    <property type="match status" value="1"/>
</dbReference>
<evidence type="ECO:0000259" key="37">
    <source>
        <dbReference type="PROSITE" id="PS50032"/>
    </source>
</evidence>
<dbReference type="AlphaFoldDB" id="A0AA97K3Z6"/>
<feature type="binding site" evidence="33">
    <location>
        <position position="83"/>
    </location>
    <ligand>
        <name>ATP</name>
        <dbReference type="ChEBI" id="CHEBI:30616"/>
    </ligand>
</feature>
<keyword evidence="22" id="KW-0446">Lipid-binding</keyword>
<dbReference type="GO" id="GO:0005737">
    <property type="term" value="C:cytoplasm"/>
    <property type="evidence" value="ECO:0007669"/>
    <property type="project" value="TreeGrafter"/>
</dbReference>
<keyword evidence="21" id="KW-0460">Magnesium</keyword>
<evidence type="ECO:0000256" key="26">
    <source>
        <dbReference type="ARBA" id="ARBA00047899"/>
    </source>
</evidence>
<gene>
    <name evidence="39" type="primary">MARK2</name>
</gene>
<dbReference type="GO" id="GO:0008289">
    <property type="term" value="F:lipid binding"/>
    <property type="evidence" value="ECO:0007669"/>
    <property type="project" value="UniProtKB-KW"/>
</dbReference>
<evidence type="ECO:0000256" key="20">
    <source>
        <dbReference type="ARBA" id="ARBA00022840"/>
    </source>
</evidence>
<evidence type="ECO:0000256" key="31">
    <source>
        <dbReference type="ARBA" id="ARBA00079159"/>
    </source>
</evidence>
<comment type="similarity">
    <text evidence="6">Belongs to the protein kinase superfamily. CAMK Ser/Thr protein kinase family. SNF1 subfamily.</text>
</comment>
<dbReference type="InterPro" id="IPR028375">
    <property type="entry name" value="KA1/Ssp2_C"/>
</dbReference>
<evidence type="ECO:0000256" key="10">
    <source>
        <dbReference type="ARBA" id="ARBA00022475"/>
    </source>
</evidence>
<dbReference type="GO" id="GO:0005856">
    <property type="term" value="C:cytoskeleton"/>
    <property type="evidence" value="ECO:0007669"/>
    <property type="project" value="UniProtKB-SubCell"/>
</dbReference>
<keyword evidence="11" id="KW-0963">Cytoplasm</keyword>
<evidence type="ECO:0000256" key="9">
    <source>
        <dbReference type="ARBA" id="ARBA00022473"/>
    </source>
</evidence>
<evidence type="ECO:0000256" key="6">
    <source>
        <dbReference type="ARBA" id="ARBA00006234"/>
    </source>
</evidence>
<dbReference type="FunFam" id="3.30.200.20:FF:000003">
    <property type="entry name" value="Non-specific serine/threonine protein kinase"/>
    <property type="match status" value="1"/>
</dbReference>
<dbReference type="CDD" id="cd12201">
    <property type="entry name" value="MARK2_C"/>
    <property type="match status" value="1"/>
</dbReference>
<dbReference type="CTD" id="2011"/>
<evidence type="ECO:0000256" key="13">
    <source>
        <dbReference type="ARBA" id="ARBA00022553"/>
    </source>
</evidence>
<keyword evidence="20 33" id="KW-0067">ATP-binding</keyword>
<dbReference type="PROSITE" id="PS50011">
    <property type="entry name" value="PROTEIN_KINASE_DOM"/>
    <property type="match status" value="1"/>
</dbReference>
<dbReference type="GO" id="GO:0046872">
    <property type="term" value="F:metal ion binding"/>
    <property type="evidence" value="ECO:0007669"/>
    <property type="project" value="UniProtKB-KW"/>
</dbReference>
<comment type="catalytic activity">
    <reaction evidence="26">
        <text>L-threonyl-[protein] + ATP = O-phospho-L-threonyl-[protein] + ADP + H(+)</text>
        <dbReference type="Rhea" id="RHEA:46608"/>
        <dbReference type="Rhea" id="RHEA-COMP:11060"/>
        <dbReference type="Rhea" id="RHEA-COMP:11605"/>
        <dbReference type="ChEBI" id="CHEBI:15378"/>
        <dbReference type="ChEBI" id="CHEBI:30013"/>
        <dbReference type="ChEBI" id="CHEBI:30616"/>
        <dbReference type="ChEBI" id="CHEBI:61977"/>
        <dbReference type="ChEBI" id="CHEBI:456216"/>
        <dbReference type="EC" id="2.7.11.1"/>
    </reaction>
</comment>
<feature type="domain" description="UBA" evidence="36">
    <location>
        <begin position="324"/>
        <end position="363"/>
    </location>
</feature>
<evidence type="ECO:0000256" key="33">
    <source>
        <dbReference type="PROSITE-ProRule" id="PRU10141"/>
    </source>
</evidence>
<evidence type="ECO:0000256" key="3">
    <source>
        <dbReference type="ARBA" id="ARBA00004184"/>
    </source>
</evidence>
<evidence type="ECO:0000256" key="34">
    <source>
        <dbReference type="SAM" id="MobiDB-lite"/>
    </source>
</evidence>
<dbReference type="GO" id="GO:0000226">
    <property type="term" value="P:microtubule cytoskeleton organization"/>
    <property type="evidence" value="ECO:0007669"/>
    <property type="project" value="TreeGrafter"/>
</dbReference>
<feature type="compositionally biased region" description="Polar residues" evidence="34">
    <location>
        <begin position="464"/>
        <end position="483"/>
    </location>
</feature>
<dbReference type="InterPro" id="IPR011009">
    <property type="entry name" value="Kinase-like_dom_sf"/>
</dbReference>
<dbReference type="EC" id="2.7.11.26" evidence="7"/>
<evidence type="ECO:0000256" key="21">
    <source>
        <dbReference type="ARBA" id="ARBA00022842"/>
    </source>
</evidence>
<dbReference type="SUPFAM" id="SSF56112">
    <property type="entry name" value="Protein kinase-like (PK-like)"/>
    <property type="match status" value="1"/>
</dbReference>
<evidence type="ECO:0000256" key="18">
    <source>
        <dbReference type="ARBA" id="ARBA00022777"/>
    </source>
</evidence>
<feature type="compositionally biased region" description="Basic and acidic residues" evidence="34">
    <location>
        <begin position="432"/>
        <end position="444"/>
    </location>
</feature>
<keyword evidence="14" id="KW-0808">Transferase</keyword>
<keyword evidence="18 39" id="KW-0418">Kinase</keyword>
<dbReference type="FunFam" id="1.10.8.10:FF:000013">
    <property type="entry name" value="Non-specific serine/threonine protein kinase"/>
    <property type="match status" value="1"/>
</dbReference>
<dbReference type="GO" id="GO:0016328">
    <property type="term" value="C:lateral plasma membrane"/>
    <property type="evidence" value="ECO:0007669"/>
    <property type="project" value="UniProtKB-SubCell"/>
</dbReference>
<keyword evidence="13" id="KW-0597">Phosphoprotein</keyword>
<keyword evidence="15" id="KW-0879">Wnt signaling pathway</keyword>
<keyword evidence="38" id="KW-1185">Reference proteome</keyword>
<evidence type="ECO:0000256" key="28">
    <source>
        <dbReference type="ARBA" id="ARBA00048679"/>
    </source>
</evidence>
<evidence type="ECO:0000256" key="29">
    <source>
        <dbReference type="ARBA" id="ARBA00048878"/>
    </source>
</evidence>
<keyword evidence="9" id="KW-0217">Developmental protein</keyword>
<dbReference type="Pfam" id="PF00069">
    <property type="entry name" value="Pkinase"/>
    <property type="match status" value="1"/>
</dbReference>
<dbReference type="SMART" id="SM00220">
    <property type="entry name" value="S_TKc"/>
    <property type="match status" value="1"/>
</dbReference>
<feature type="compositionally biased region" description="Polar residues" evidence="34">
    <location>
        <begin position="490"/>
        <end position="505"/>
    </location>
</feature>
<feature type="domain" description="KA1" evidence="37">
    <location>
        <begin position="679"/>
        <end position="728"/>
    </location>
</feature>
<reference evidence="39" key="1">
    <citation type="submission" date="2025-08" db="UniProtKB">
        <authorList>
            <consortium name="RefSeq"/>
        </authorList>
    </citation>
    <scope>IDENTIFICATION</scope>
    <source>
        <tissue evidence="39">Blood</tissue>
    </source>
</reference>
<keyword evidence="10" id="KW-1003">Cell membrane</keyword>
<dbReference type="GO" id="GO:0030425">
    <property type="term" value="C:dendrite"/>
    <property type="evidence" value="ECO:0007669"/>
    <property type="project" value="UniProtKB-SubCell"/>
</dbReference>
<dbReference type="InterPro" id="IPR015940">
    <property type="entry name" value="UBA"/>
</dbReference>
<feature type="compositionally biased region" description="Polar residues" evidence="34">
    <location>
        <begin position="412"/>
        <end position="430"/>
    </location>
</feature>
<dbReference type="PANTHER" id="PTHR24346">
    <property type="entry name" value="MAP/MICROTUBULE AFFINITY-REGULATING KINASE"/>
    <property type="match status" value="1"/>
</dbReference>
<dbReference type="RefSeq" id="XP_054849375.1">
    <property type="nucleotide sequence ID" value="XM_054993400.1"/>
</dbReference>
<evidence type="ECO:0000256" key="23">
    <source>
        <dbReference type="ARBA" id="ARBA00023136"/>
    </source>
</evidence>
<keyword evidence="25" id="KW-0966">Cell projection</keyword>
<evidence type="ECO:0000259" key="35">
    <source>
        <dbReference type="PROSITE" id="PS50011"/>
    </source>
</evidence>
<evidence type="ECO:0000256" key="19">
    <source>
        <dbReference type="ARBA" id="ARBA00022782"/>
    </source>
</evidence>
<keyword evidence="24" id="KW-0206">Cytoskeleton</keyword>
<sequence length="728" mass="82194">MSNSGRSPLPTVNERDTEQPALGHPESKPSTKSNMLRGRTTATSADEQPHIGNYRLLKTIGKGNFAKVKLARHVLTGKEVAVKIIDKTQLNSSSLQKLFREVRIMKVLNHPNIVKLFEVIETEKTLYLVMEYASGGEVFDYLVAHGRMKEKEARAKFRQIVSAVQYCHQKFIVHRDLKAENLLLDADMNIKIADFGFSNEFTFGNKLDTFCGSPPYAAPELFQGKKYDGPEVDVWSLGVILYTLVSGSLPFDGQNLKELRERVLRGKYRIPFYMSTDCENLLKKFLILNPSKRGTLEQIMKDRWMNVGHEDDELKPYVEPLPDYKDPRRTELMISMGYTREEIQDSLVSQKYNEVMATYLLLGYKNSELDNDSITLKPRPQPDLTNSTAPSPSHKVQRSVSANPKQRRFSDQVPTIPTSTSYSKKTQAANAENKRPEEERDRKASSTVKVPASPLPGLERKKSTPTPSTNSVLSTSTNRSRNSPMLEHTSLGQNSIQNGKDSTAPQRVPVASPSAHNISSALPERTNFPRGVSSRSTFHAGQLRQVRDQQNLPYGLTPASPSGNSQGRRGASGSLFSKFTSKFVRRNLSFRFARRNLHEPESKDRVETLRPHMVGGSGDKERDENREAKPRSLRFTWSMKTTSSMEPNEMMKEIRKVLDANNCQCELQEKYMLLCMHGAPGHEAFVQWEMEVCKLPRLSLNGVRFKRISGTSMAFKNIASKIANELKL</sequence>
<dbReference type="GO" id="GO:0005524">
    <property type="term" value="F:ATP binding"/>
    <property type="evidence" value="ECO:0007669"/>
    <property type="project" value="UniProtKB-UniRule"/>
</dbReference>
<comment type="catalytic activity">
    <reaction evidence="27">
        <text>L-seryl-[tau protein] + ATP = O-phospho-L-seryl-[tau protein] + ADP + H(+)</text>
        <dbReference type="Rhea" id="RHEA:12801"/>
        <dbReference type="Rhea" id="RHEA-COMP:13701"/>
        <dbReference type="Rhea" id="RHEA-COMP:13702"/>
        <dbReference type="ChEBI" id="CHEBI:15378"/>
        <dbReference type="ChEBI" id="CHEBI:29999"/>
        <dbReference type="ChEBI" id="CHEBI:30616"/>
        <dbReference type="ChEBI" id="CHEBI:83421"/>
        <dbReference type="ChEBI" id="CHEBI:456216"/>
        <dbReference type="EC" id="2.7.11.26"/>
    </reaction>
</comment>